<comment type="catalytic activity">
    <reaction evidence="1">
        <text>Thiol-dependent hydrolysis of ester, thioester, amide, peptide and isopeptide bonds formed by the C-terminal Gly of ubiquitin (a 76-residue protein attached to proteins as an intracellular targeting signal).</text>
        <dbReference type="EC" id="3.4.19.12"/>
    </reaction>
</comment>
<dbReference type="EC" id="3.4.19.12" evidence="2"/>
<sequence length="1307" mass="150162">MKIKNCNHIHNNNNNNRKNMMKMFSSDNGMNNVESTQQPVNNDSIDKDSDSNHLNINGDGHHFNIDGFLINHHHHQQQQENGNNNHIHQTIDQQQSNDMDIDTIDAAIDDDQNLFCPVSLLEQSETIISSQKSLTKESSIILNRDIDHHEDNNNNDNQEQNNKKLKIIETENITSTSSSSSSTSSSLSSPSLSSASNKNLNNKDFDNNNLYFNINHSNPTNFINNNNNNNNNSSNTMVDDDEIFNDTNVLWKTSDKFDTIISDNDQSSSPPPPLLLNDINANIDVETNANYNNNNYNDDNNIDDNIDNNIIEIQLTDLKSNYSEFQDFVLLFLYITNVKHCEFEFYRNGMKLKFETDHCLLLSNVNINNNEIPILNPIQLKRNYIYLLNLTFKNEIVPEKCLVKISKKTVEIRIQKLILITWGTIKELCITPNLLSSTDTVVSKTPMILDSNSSLPPPSSSSSSSSISPLSTYSLNKWTPCRLSSSSNDSNCRFSQDNMMLTVSKSSDNNNDINDNGEIESAVNTNRYGRFRGYTGLDNLGNTCFMNAVLQCLANTDPLKDYFLSNKYLNDINTTNPLGMKGMMARAFAQFLLQLWMGKQSSISPTRLKSLIGEKVITFVGFSQHDAQELMSFLLDAIHEDLNRNETKTDNHKNNNNDDDDDSLLDYDINDCPSNEIREKIFTRIKEIADRAWKQYRLRNSSIIIDLFCGQFKSILTCPDCMKKSIIFDPFLFVPLPIPPPKLIYNVIYFDRDNQTDMCKSISKFSIRVAQNSTVNDLLEKLYREKQIIPTKNVRIMQPQLRSQQTHYHHLRDIMPVKFFNSNWLLTDCQQPQQSSFMNNNHSSLNISNQQPLLLFEVPPSLLSDSENVDNNEHVEFCIVQRELRENSDFRSHQIGLPFVCSIKKSRFSYSHLCEVLCSYARFSVIAYRQAMALNNESDLDPNQFGNLNRFNVHSFTPKNVAKSSNNNNNMETNDPLPHLIYHKCKIPQPNDTIAPFLLMTLSFDMNAEETEITPPASVSYKNVDMEQDDDEYGDVNSSTSTNGDDSPMHEPSSSLQEEGEEEFLIENDEQEQQCQQSTDEYEEDEIISADNDQLLDINNLYFIGMDWITVKNFPSYPFAVKLNSLEKNIEYENIGNDEDDVTLDDCLQAFIEPEILGPQNCWRCPNCKVPREASKQLSFWSLPSILVIQLKRLKTHSSSYFHEKINYMIKYPFELNLEKYTANHHNNNDNDNNKQQPSPIYELYAVVNHQGRPAWGHYTAFARSSHSNEFGWRLFDDSCVDKIMDDREVITSKAYLLFYRRREIVD</sequence>
<organism evidence="5 6">
    <name type="scientific">Dermatophagoides pteronyssinus</name>
    <name type="common">European house dust mite</name>
    <dbReference type="NCBI Taxonomy" id="6956"/>
    <lineage>
        <taxon>Eukaryota</taxon>
        <taxon>Metazoa</taxon>
        <taxon>Ecdysozoa</taxon>
        <taxon>Arthropoda</taxon>
        <taxon>Chelicerata</taxon>
        <taxon>Arachnida</taxon>
        <taxon>Acari</taxon>
        <taxon>Acariformes</taxon>
        <taxon>Sarcoptiformes</taxon>
        <taxon>Astigmata</taxon>
        <taxon>Psoroptidia</taxon>
        <taxon>Analgoidea</taxon>
        <taxon>Pyroglyphidae</taxon>
        <taxon>Dermatophagoidinae</taxon>
        <taxon>Dermatophagoides</taxon>
    </lineage>
</organism>
<protein>
    <recommendedName>
        <fullName evidence="2">ubiquitinyl hydrolase 1</fullName>
        <ecNumber evidence="2">3.4.19.12</ecNumber>
    </recommendedName>
</protein>
<feature type="compositionally biased region" description="Polar residues" evidence="3">
    <location>
        <begin position="1036"/>
        <end position="1045"/>
    </location>
</feature>
<feature type="region of interest" description="Disordered" evidence="3">
    <location>
        <begin position="1029"/>
        <end position="1083"/>
    </location>
</feature>
<proteinExistence type="predicted"/>
<dbReference type="OrthoDB" id="265776at2759"/>
<dbReference type="Pfam" id="PF00443">
    <property type="entry name" value="UCH"/>
    <property type="match status" value="1"/>
</dbReference>
<evidence type="ECO:0000313" key="6">
    <source>
        <dbReference type="RefSeq" id="XP_027201163.1"/>
    </source>
</evidence>
<dbReference type="GO" id="GO:0004843">
    <property type="term" value="F:cysteine-type deubiquitinase activity"/>
    <property type="evidence" value="ECO:0007669"/>
    <property type="project" value="UniProtKB-EC"/>
</dbReference>
<feature type="compositionally biased region" description="Low complexity" evidence="3">
    <location>
        <begin position="174"/>
        <end position="200"/>
    </location>
</feature>
<dbReference type="InterPro" id="IPR008978">
    <property type="entry name" value="HSP20-like_chaperone"/>
</dbReference>
<feature type="compositionally biased region" description="Acidic residues" evidence="3">
    <location>
        <begin position="1058"/>
        <end position="1072"/>
    </location>
</feature>
<evidence type="ECO:0000256" key="1">
    <source>
        <dbReference type="ARBA" id="ARBA00000707"/>
    </source>
</evidence>
<dbReference type="PROSITE" id="PS00973">
    <property type="entry name" value="USP_2"/>
    <property type="match status" value="1"/>
</dbReference>
<dbReference type="GO" id="GO:0016579">
    <property type="term" value="P:protein deubiquitination"/>
    <property type="evidence" value="ECO:0007669"/>
    <property type="project" value="InterPro"/>
</dbReference>
<evidence type="ECO:0000256" key="3">
    <source>
        <dbReference type="SAM" id="MobiDB-lite"/>
    </source>
</evidence>
<keyword evidence="5" id="KW-1185">Reference proteome</keyword>
<dbReference type="PROSITE" id="PS50235">
    <property type="entry name" value="USP_3"/>
    <property type="match status" value="1"/>
</dbReference>
<dbReference type="Gene3D" id="2.60.40.790">
    <property type="match status" value="1"/>
</dbReference>
<dbReference type="InterPro" id="IPR028889">
    <property type="entry name" value="USP"/>
</dbReference>
<dbReference type="SUPFAM" id="SSF49764">
    <property type="entry name" value="HSP20-like chaperones"/>
    <property type="match status" value="1"/>
</dbReference>
<dbReference type="PROSITE" id="PS00972">
    <property type="entry name" value="USP_1"/>
    <property type="match status" value="1"/>
</dbReference>
<evidence type="ECO:0000259" key="4">
    <source>
        <dbReference type="PROSITE" id="PS50235"/>
    </source>
</evidence>
<dbReference type="InParanoid" id="A0A6P6Y6W9"/>
<feature type="domain" description="USP" evidence="4">
    <location>
        <begin position="535"/>
        <end position="1303"/>
    </location>
</feature>
<dbReference type="PANTHER" id="PTHR21646">
    <property type="entry name" value="UBIQUITIN CARBOXYL-TERMINAL HYDROLASE"/>
    <property type="match status" value="1"/>
</dbReference>
<name>A0A6P6Y6W9_DERPT</name>
<dbReference type="InterPro" id="IPR038765">
    <property type="entry name" value="Papain-like_cys_pep_sf"/>
</dbReference>
<evidence type="ECO:0000256" key="2">
    <source>
        <dbReference type="ARBA" id="ARBA00012759"/>
    </source>
</evidence>
<gene>
    <name evidence="6" type="primary">LOC113795171</name>
</gene>
<dbReference type="RefSeq" id="XP_027201163.1">
    <property type="nucleotide sequence ID" value="XM_027345362.1"/>
</dbReference>
<dbReference type="PANTHER" id="PTHR21646:SF74">
    <property type="entry name" value="UBIQUITIN CARBOXYL-TERMINAL HYDROLASE 19"/>
    <property type="match status" value="1"/>
</dbReference>
<evidence type="ECO:0000313" key="5">
    <source>
        <dbReference type="Proteomes" id="UP000515146"/>
    </source>
</evidence>
<dbReference type="InterPro" id="IPR001394">
    <property type="entry name" value="Peptidase_C19_UCH"/>
</dbReference>
<dbReference type="InterPro" id="IPR050185">
    <property type="entry name" value="Ub_carboxyl-term_hydrolase"/>
</dbReference>
<dbReference type="InterPro" id="IPR018200">
    <property type="entry name" value="USP_CS"/>
</dbReference>
<dbReference type="Proteomes" id="UP000515146">
    <property type="component" value="Unplaced"/>
</dbReference>
<reference evidence="6" key="1">
    <citation type="submission" date="2025-08" db="UniProtKB">
        <authorList>
            <consortium name="RefSeq"/>
        </authorList>
    </citation>
    <scope>IDENTIFICATION</scope>
    <source>
        <strain evidence="6">Airmid</strain>
    </source>
</reference>
<dbReference type="SUPFAM" id="SSF54001">
    <property type="entry name" value="Cysteine proteinases"/>
    <property type="match status" value="1"/>
</dbReference>
<accession>A0A6P6Y6W9</accession>
<feature type="region of interest" description="Disordered" evidence="3">
    <location>
        <begin position="173"/>
        <end position="200"/>
    </location>
</feature>
<dbReference type="KEGG" id="dpte:113795171"/>
<dbReference type="Gene3D" id="3.90.70.10">
    <property type="entry name" value="Cysteine proteinases"/>
    <property type="match status" value="2"/>
</dbReference>